<reference evidence="5 6" key="1">
    <citation type="journal article" date="2011" name="J. Bacteriol.">
        <title>Complete genome sequence of Acidaminococcus intestini RYC-MR95, a Gram-negative bacterium from the phylum Firmicutes.</title>
        <authorList>
            <person name="D'Auria G."/>
            <person name="Galan J.C."/>
            <person name="Rodriguez-Alcayna M."/>
            <person name="Moya A."/>
            <person name="Baquero F."/>
            <person name="Latorre A."/>
        </authorList>
    </citation>
    <scope>NUCLEOTIDE SEQUENCE [LARGE SCALE GENOMIC DNA]</scope>
    <source>
        <strain evidence="5 6">RyC-MR95</strain>
    </source>
</reference>
<evidence type="ECO:0000256" key="2">
    <source>
        <dbReference type="ARBA" id="ARBA00031870"/>
    </source>
</evidence>
<dbReference type="PATRIC" id="fig|568816.4.peg.1081"/>
<dbReference type="GO" id="GO:0003723">
    <property type="term" value="F:RNA binding"/>
    <property type="evidence" value="ECO:0007669"/>
    <property type="project" value="InterPro"/>
</dbReference>
<proteinExistence type="predicted"/>
<feature type="domain" description="Pseudouridine synthase RsuA/RluA-like" evidence="4">
    <location>
        <begin position="84"/>
        <end position="229"/>
    </location>
</feature>
<dbReference type="GO" id="GO:0000455">
    <property type="term" value="P:enzyme-directed rRNA pseudouridine synthesis"/>
    <property type="evidence" value="ECO:0007669"/>
    <property type="project" value="TreeGrafter"/>
</dbReference>
<evidence type="ECO:0000256" key="1">
    <source>
        <dbReference type="ARBA" id="ARBA00000073"/>
    </source>
</evidence>
<dbReference type="SUPFAM" id="SSF55120">
    <property type="entry name" value="Pseudouridine synthase"/>
    <property type="match status" value="1"/>
</dbReference>
<dbReference type="CDD" id="cd02869">
    <property type="entry name" value="PseudoU_synth_RluA_like"/>
    <property type="match status" value="1"/>
</dbReference>
<dbReference type="EMBL" id="CP003058">
    <property type="protein sequence ID" value="AEQ22350.1"/>
    <property type="molecule type" value="Genomic_DNA"/>
</dbReference>
<dbReference type="InterPro" id="IPR020103">
    <property type="entry name" value="PsdUridine_synth_cat_dom_sf"/>
</dbReference>
<dbReference type="HOGENOM" id="CLU_016902_8_0_9"/>
<dbReference type="Pfam" id="PF00849">
    <property type="entry name" value="PseudoU_synth_2"/>
    <property type="match status" value="1"/>
</dbReference>
<gene>
    <name evidence="5" type="ordered locus">Acin_1124</name>
</gene>
<dbReference type="PANTHER" id="PTHR21600">
    <property type="entry name" value="MITOCHONDRIAL RNA PSEUDOURIDINE SYNTHASE"/>
    <property type="match status" value="1"/>
</dbReference>
<organism evidence="5 6">
    <name type="scientific">Acidaminococcus intestini (strain RyC-MR95)</name>
    <dbReference type="NCBI Taxonomy" id="568816"/>
    <lineage>
        <taxon>Bacteria</taxon>
        <taxon>Bacillati</taxon>
        <taxon>Bacillota</taxon>
        <taxon>Negativicutes</taxon>
        <taxon>Acidaminococcales</taxon>
        <taxon>Acidaminococcaceae</taxon>
        <taxon>Acidaminococcus</taxon>
    </lineage>
</organism>
<name>G4Q7L1_ACIIR</name>
<dbReference type="AlphaFoldDB" id="G4Q7L1"/>
<dbReference type="GO" id="GO:0009982">
    <property type="term" value="F:pseudouridine synthase activity"/>
    <property type="evidence" value="ECO:0007669"/>
    <property type="project" value="InterPro"/>
</dbReference>
<accession>G4Q7L1</accession>
<dbReference type="InParanoid" id="G4Q7L1"/>
<dbReference type="Proteomes" id="UP000007093">
    <property type="component" value="Chromosome"/>
</dbReference>
<dbReference type="InterPro" id="IPR006145">
    <property type="entry name" value="PsdUridine_synth_RsuA/RluA"/>
</dbReference>
<evidence type="ECO:0000259" key="4">
    <source>
        <dbReference type="Pfam" id="PF00849"/>
    </source>
</evidence>
<dbReference type="eggNOG" id="COG0564">
    <property type="taxonomic scope" value="Bacteria"/>
</dbReference>
<dbReference type="Gene3D" id="3.30.2350.10">
    <property type="entry name" value="Pseudouridine synthase"/>
    <property type="match status" value="1"/>
</dbReference>
<dbReference type="PANTHER" id="PTHR21600:SF35">
    <property type="entry name" value="PSEUDOURIDINE SYNTHASE"/>
    <property type="match status" value="1"/>
</dbReference>
<dbReference type="RefSeq" id="WP_009015258.1">
    <property type="nucleotide sequence ID" value="NC_016077.1"/>
</dbReference>
<evidence type="ECO:0000313" key="5">
    <source>
        <dbReference type="EMBL" id="AEQ22350.1"/>
    </source>
</evidence>
<dbReference type="GO" id="GO:0140098">
    <property type="term" value="F:catalytic activity, acting on RNA"/>
    <property type="evidence" value="ECO:0007669"/>
    <property type="project" value="UniProtKB-ARBA"/>
</dbReference>
<keyword evidence="6" id="KW-1185">Reference proteome</keyword>
<evidence type="ECO:0000313" key="6">
    <source>
        <dbReference type="Proteomes" id="UP000007093"/>
    </source>
</evidence>
<protein>
    <recommendedName>
        <fullName evidence="2">RNA pseudouridylate synthase</fullName>
    </recommendedName>
    <alternativeName>
        <fullName evidence="3">RNA-uridine isomerase</fullName>
    </alternativeName>
</protein>
<evidence type="ECO:0000256" key="3">
    <source>
        <dbReference type="ARBA" id="ARBA00033164"/>
    </source>
</evidence>
<dbReference type="InterPro" id="IPR050188">
    <property type="entry name" value="RluA_PseudoU_synthase"/>
</dbReference>
<dbReference type="GeneID" id="92878637"/>
<dbReference type="KEGG" id="ain:Acin_1124"/>
<comment type="catalytic activity">
    <reaction evidence="1">
        <text>a uridine in RNA = a pseudouridine in RNA</text>
        <dbReference type="Rhea" id="RHEA:48348"/>
        <dbReference type="Rhea" id="RHEA-COMP:12068"/>
        <dbReference type="Rhea" id="RHEA-COMP:12069"/>
        <dbReference type="ChEBI" id="CHEBI:65314"/>
        <dbReference type="ChEBI" id="CHEBI:65315"/>
    </reaction>
</comment>
<dbReference type="STRING" id="568816.Acin_1124"/>
<sequence length="296" mass="33220">MNQLLVPKNQSGIHLKTFLMQWGLSASYWKALKKARALFVNGLVTVWDIPLSANDRVSFPFLPEETDLVPEEGPLTILYEDEVLLAVHKEQGLLVHNSGLTQESSLSRRVLFYYREHGIKAALHPVSRLDRETSGIVLFAKNAALHHMLTKAPMKKLYLALSHGPWEKFSGVIAQPIARKDGSLIERCVAPQGKPARTRYRVLWQDAAKSVVAFHLYTGRTHQIRVHAAFMGHPLLGDTLYGAKGSQKAHALHAMRLQFRHPLSGKDVKITDPSLPFFLPANKAFAPCISKKKDER</sequence>